<evidence type="ECO:0000259" key="11">
    <source>
        <dbReference type="PROSITE" id="PS50262"/>
    </source>
</evidence>
<evidence type="ECO:0000256" key="1">
    <source>
        <dbReference type="ARBA" id="ARBA00004651"/>
    </source>
</evidence>
<feature type="transmembrane region" description="Helical" evidence="10">
    <location>
        <begin position="283"/>
        <end position="303"/>
    </location>
</feature>
<dbReference type="AlphaFoldDB" id="A0AA88IFR9"/>
<feature type="transmembrane region" description="Helical" evidence="10">
    <location>
        <begin position="315"/>
        <end position="338"/>
    </location>
</feature>
<evidence type="ECO:0000256" key="6">
    <source>
        <dbReference type="ARBA" id="ARBA00023136"/>
    </source>
</evidence>
<dbReference type="GO" id="GO:0001594">
    <property type="term" value="F:trace-amine receptor activity"/>
    <property type="evidence" value="ECO:0007669"/>
    <property type="project" value="TreeGrafter"/>
</dbReference>
<dbReference type="CDD" id="cd15055">
    <property type="entry name" value="7tmA_TAARs"/>
    <property type="match status" value="1"/>
</dbReference>
<comment type="caution">
    <text evidence="12">The sequence shown here is derived from an EMBL/GenBank/DDBJ whole genome shotgun (WGS) entry which is preliminary data.</text>
</comment>
<dbReference type="EMBL" id="JAUPFM010000175">
    <property type="protein sequence ID" value="KAK2811552.1"/>
    <property type="molecule type" value="Genomic_DNA"/>
</dbReference>
<dbReference type="InterPro" id="IPR017452">
    <property type="entry name" value="GPCR_Rhodpsn_7TM"/>
</dbReference>
<feature type="transmembrane region" description="Helical" evidence="10">
    <location>
        <begin position="220"/>
        <end position="246"/>
    </location>
</feature>
<comment type="similarity">
    <text evidence="9">Belongs to the G-protein coupled receptor 1 family.</text>
</comment>
<dbReference type="PROSITE" id="PS00237">
    <property type="entry name" value="G_PROTEIN_RECEP_F1_1"/>
    <property type="match status" value="1"/>
</dbReference>
<keyword evidence="3 9" id="KW-0812">Transmembrane</keyword>
<feature type="transmembrane region" description="Helical" evidence="10">
    <location>
        <begin position="101"/>
        <end position="125"/>
    </location>
</feature>
<keyword evidence="2" id="KW-1003">Cell membrane</keyword>
<evidence type="ECO:0000256" key="4">
    <source>
        <dbReference type="ARBA" id="ARBA00022989"/>
    </source>
</evidence>
<comment type="subcellular location">
    <subcellularLocation>
        <location evidence="1">Cell membrane</location>
        <topology evidence="1">Multi-pass membrane protein</topology>
    </subcellularLocation>
</comment>
<evidence type="ECO:0000256" key="5">
    <source>
        <dbReference type="ARBA" id="ARBA00023040"/>
    </source>
</evidence>
<dbReference type="SMART" id="SM01381">
    <property type="entry name" value="7TM_GPCR_Srsx"/>
    <property type="match status" value="1"/>
</dbReference>
<name>A0AA88IFR9_CHASR</name>
<evidence type="ECO:0000256" key="10">
    <source>
        <dbReference type="SAM" id="Phobius"/>
    </source>
</evidence>
<reference evidence="12" key="1">
    <citation type="submission" date="2023-07" db="EMBL/GenBank/DDBJ databases">
        <title>Chromosome-level Genome Assembly of Striped Snakehead (Channa striata).</title>
        <authorList>
            <person name="Liu H."/>
        </authorList>
    </citation>
    <scope>NUCLEOTIDE SEQUENCE</scope>
    <source>
        <strain evidence="12">Gz</strain>
        <tissue evidence="12">Muscle</tissue>
    </source>
</reference>
<keyword evidence="13" id="KW-1185">Reference proteome</keyword>
<dbReference type="InterPro" id="IPR000276">
    <property type="entry name" value="GPCR_Rhodpsn"/>
</dbReference>
<keyword evidence="4 10" id="KW-1133">Transmembrane helix</keyword>
<evidence type="ECO:0000313" key="12">
    <source>
        <dbReference type="EMBL" id="KAK2811552.1"/>
    </source>
</evidence>
<dbReference type="PROSITE" id="PS50262">
    <property type="entry name" value="G_PROTEIN_RECEP_F1_2"/>
    <property type="match status" value="1"/>
</dbReference>
<dbReference type="GO" id="GO:0005886">
    <property type="term" value="C:plasma membrane"/>
    <property type="evidence" value="ECO:0007669"/>
    <property type="project" value="UniProtKB-SubCell"/>
</dbReference>
<evidence type="ECO:0000256" key="9">
    <source>
        <dbReference type="RuleBase" id="RU000688"/>
    </source>
</evidence>
<evidence type="ECO:0000256" key="3">
    <source>
        <dbReference type="ARBA" id="ARBA00022692"/>
    </source>
</evidence>
<keyword evidence="7 9" id="KW-0675">Receptor</keyword>
<sequence>MKIYQNLGKGHFEIEIVKWMLQCRPTVITRSQIGFQLVTFVASELCFPQINTSCNKHARPQSESMLMYIFMSFISLLTIVLNMLVIISISHFRQLHTPTNLLLLSLAVSDFLVGLTVMPFQIFLHEPCWFLGDLVCVLYYFLSFITVCASVVNMVLISVDRYVAICDPLHYSTSITQKRVKLFVLLCWIYSVFYSFMFLSDNVKQPGRYNSCYGKCVFNIIGALDIVLGFIIPVSTIVVLYLRVFVVAVSQARAMRSHITAVKLQSSVTVTVKKSELKAARTLGVVVAVFLMCYCPYYCVSLSGSDIILGSSTNFIAFLVFFNSCLNPVIYGLFYPWFRKCVKLIVTLEILSHSSCEAHILQ</sequence>
<dbReference type="PRINTS" id="PR00237">
    <property type="entry name" value="GPCRRHODOPSN"/>
</dbReference>
<dbReference type="PANTHER" id="PTHR24249">
    <property type="entry name" value="HISTAMINE RECEPTOR-RELATED G-PROTEIN COUPLED RECEPTOR"/>
    <property type="match status" value="1"/>
</dbReference>
<evidence type="ECO:0000313" key="13">
    <source>
        <dbReference type="Proteomes" id="UP001187415"/>
    </source>
</evidence>
<evidence type="ECO:0000256" key="7">
    <source>
        <dbReference type="ARBA" id="ARBA00023170"/>
    </source>
</evidence>
<gene>
    <name evidence="12" type="ORF">Q5P01_000203</name>
</gene>
<feature type="transmembrane region" description="Helical" evidence="10">
    <location>
        <begin position="180"/>
        <end position="200"/>
    </location>
</feature>
<dbReference type="PANTHER" id="PTHR24249:SF381">
    <property type="entry name" value="TRACE AMINE ASSOCIATED RECEPTOR 19P-RELATED"/>
    <property type="match status" value="1"/>
</dbReference>
<feature type="transmembrane region" description="Helical" evidence="10">
    <location>
        <begin position="137"/>
        <end position="159"/>
    </location>
</feature>
<feature type="domain" description="G-protein coupled receptors family 1 profile" evidence="11">
    <location>
        <begin position="81"/>
        <end position="331"/>
    </location>
</feature>
<keyword evidence="6 10" id="KW-0472">Membrane</keyword>
<dbReference type="SUPFAM" id="SSF81321">
    <property type="entry name" value="Family A G protein-coupled receptor-like"/>
    <property type="match status" value="1"/>
</dbReference>
<keyword evidence="5 9" id="KW-0297">G-protein coupled receptor</keyword>
<evidence type="ECO:0000256" key="8">
    <source>
        <dbReference type="ARBA" id="ARBA00023224"/>
    </source>
</evidence>
<dbReference type="Proteomes" id="UP001187415">
    <property type="component" value="Unassembled WGS sequence"/>
</dbReference>
<feature type="transmembrane region" description="Helical" evidence="10">
    <location>
        <begin position="65"/>
        <end position="89"/>
    </location>
</feature>
<proteinExistence type="inferred from homology"/>
<keyword evidence="8 9" id="KW-0807">Transducer</keyword>
<dbReference type="Gene3D" id="1.20.1070.10">
    <property type="entry name" value="Rhodopsin 7-helix transmembrane proteins"/>
    <property type="match status" value="1"/>
</dbReference>
<evidence type="ECO:0000256" key="2">
    <source>
        <dbReference type="ARBA" id="ARBA00022475"/>
    </source>
</evidence>
<protein>
    <recommendedName>
        <fullName evidence="11">G-protein coupled receptors family 1 profile domain-containing protein</fullName>
    </recommendedName>
</protein>
<dbReference type="Pfam" id="PF00001">
    <property type="entry name" value="7tm_1"/>
    <property type="match status" value="1"/>
</dbReference>
<accession>A0AA88IFR9</accession>
<organism evidence="12 13">
    <name type="scientific">Channa striata</name>
    <name type="common">Snakehead murrel</name>
    <name type="synonym">Ophicephalus striatus</name>
    <dbReference type="NCBI Taxonomy" id="64152"/>
    <lineage>
        <taxon>Eukaryota</taxon>
        <taxon>Metazoa</taxon>
        <taxon>Chordata</taxon>
        <taxon>Craniata</taxon>
        <taxon>Vertebrata</taxon>
        <taxon>Euteleostomi</taxon>
        <taxon>Actinopterygii</taxon>
        <taxon>Neopterygii</taxon>
        <taxon>Teleostei</taxon>
        <taxon>Neoteleostei</taxon>
        <taxon>Acanthomorphata</taxon>
        <taxon>Anabantaria</taxon>
        <taxon>Anabantiformes</taxon>
        <taxon>Channoidei</taxon>
        <taxon>Channidae</taxon>
        <taxon>Channa</taxon>
    </lineage>
</organism>
<dbReference type="InterPro" id="IPR050569">
    <property type="entry name" value="TAAR"/>
</dbReference>